<gene>
    <name evidence="1" type="ORF">HHE01_06340</name>
</gene>
<reference evidence="2" key="1">
    <citation type="submission" date="2014-12" db="EMBL/GenBank/DDBJ databases">
        <authorList>
            <person name="Smet A."/>
        </authorList>
    </citation>
    <scope>NUCLEOTIDE SEQUENCE [LARGE SCALE GENOMIC DNA]</scope>
</reference>
<name>A0A0K2Y7K3_HELHE</name>
<proteinExistence type="predicted"/>
<dbReference type="Proteomes" id="UP000046090">
    <property type="component" value="Unassembled WGS sequence"/>
</dbReference>
<accession>A0A0K2Y7K3</accession>
<dbReference type="RefSeq" id="WP_015107094.1">
    <property type="nucleotide sequence ID" value="NZ_AP026684.1"/>
</dbReference>
<protein>
    <submittedName>
        <fullName evidence="1">Uncharacterized protein</fullName>
    </submittedName>
</protein>
<evidence type="ECO:0000313" key="1">
    <source>
        <dbReference type="EMBL" id="CRI34833.1"/>
    </source>
</evidence>
<dbReference type="GeneID" id="76197336"/>
<dbReference type="EMBL" id="CDMK01000002">
    <property type="protein sequence ID" value="CRI34833.1"/>
    <property type="molecule type" value="Genomic_DNA"/>
</dbReference>
<evidence type="ECO:0000313" key="2">
    <source>
        <dbReference type="Proteomes" id="UP000046090"/>
    </source>
</evidence>
<organism evidence="1 2">
    <name type="scientific">Helicobacter heilmannii</name>
    <dbReference type="NCBI Taxonomy" id="35817"/>
    <lineage>
        <taxon>Bacteria</taxon>
        <taxon>Pseudomonadati</taxon>
        <taxon>Campylobacterota</taxon>
        <taxon>Epsilonproteobacteria</taxon>
        <taxon>Campylobacterales</taxon>
        <taxon>Helicobacteraceae</taxon>
        <taxon>Helicobacter</taxon>
    </lineage>
</organism>
<keyword evidence="2" id="KW-1185">Reference proteome</keyword>
<sequence length="478" mass="55223">MAFTSIYKHLQAFTSIVLIVGLAGCGDKKAPIEVHFITKTKENKFYSPNVPGFNNPLLTLHELEILSKADSVHITNIQLNRGNCRLNHIDLDGYRSDLKGLDYPIKHAKEEIAKLRKELEELPKNLAKEDRHHLYDPKGTANYEALQPIDKQYYTRVNLIEDLTSESRESYSKDCKNYLGSECLRELAKDIEKLEEKDNGGDGNTSKIQTIQEITKKSYDIDRRYACLDSGIKLFSTLTMNRSDDSEKFINYNQPGWCANEEDLTKEYEQKFQQLTEMLPPIQKKFQKLDEEVESAGVDDYNVYSDAHAKAYAKAYAKSGLKDNIINKTSRQYVENLKTQIAKLREQFMQNRSKLLGFMNIKVDSKDINAEVQGWYQKQVDKLRAQIKEDKAKILPIYQKDYQEQIAEKETELKKIEDKRTKLAQKIKTMESKGETMDITLKFGEKVMVKDYQHSCKDILEAKITTDQGTWTFSLGHD</sequence>
<dbReference type="AlphaFoldDB" id="A0A0K2Y7K3"/>